<sequence>MTYLALAKVLSTLSWKAVKTEHVLVNDIAANPIINAVQLIVVSQVSHRTSYLGPVGNFNVQFDNMIKAKLSFDLKLPADPAFTFDYYRAMSALKRIQKEAVKTADTRNLFIDTMMNSGIKMGAPLFHSKAYNPDYFPTSNNWPVPTNTSQAFLHMMESHIFQPLHVFTSTGKRVNSLQFTCRLPGALVKVHFTLHHWHFAKERFDSFNTHPKQIIIIKKAHSEAGQARKKPVHGIVRAEKVELDLAAPFIGLASSTAKGTVTIATSPKPAPSDEMEMHAVDDVSTNTVSSNTEDGEDKGVGDVVKDMAPTIVLKPSSSAHKPRATRN</sequence>
<protein>
    <submittedName>
        <fullName evidence="2">Uncharacterized protein</fullName>
    </submittedName>
</protein>
<evidence type="ECO:0000313" key="3">
    <source>
        <dbReference type="Proteomes" id="UP000807025"/>
    </source>
</evidence>
<accession>A0A9P6DAJ4</accession>
<dbReference type="AlphaFoldDB" id="A0A9P6DAJ4"/>
<evidence type="ECO:0000313" key="2">
    <source>
        <dbReference type="EMBL" id="KAF9489759.1"/>
    </source>
</evidence>
<reference evidence="2" key="1">
    <citation type="submission" date="2020-11" db="EMBL/GenBank/DDBJ databases">
        <authorList>
            <consortium name="DOE Joint Genome Institute"/>
            <person name="Ahrendt S."/>
            <person name="Riley R."/>
            <person name="Andreopoulos W."/>
            <person name="Labutti K."/>
            <person name="Pangilinan J."/>
            <person name="Ruiz-Duenas F.J."/>
            <person name="Barrasa J.M."/>
            <person name="Sanchez-Garcia M."/>
            <person name="Camarero S."/>
            <person name="Miyauchi S."/>
            <person name="Serrano A."/>
            <person name="Linde D."/>
            <person name="Babiker R."/>
            <person name="Drula E."/>
            <person name="Ayuso-Fernandez I."/>
            <person name="Pacheco R."/>
            <person name="Padilla G."/>
            <person name="Ferreira P."/>
            <person name="Barriuso J."/>
            <person name="Kellner H."/>
            <person name="Castanera R."/>
            <person name="Alfaro M."/>
            <person name="Ramirez L."/>
            <person name="Pisabarro A.G."/>
            <person name="Kuo A."/>
            <person name="Tritt A."/>
            <person name="Lipzen A."/>
            <person name="He G."/>
            <person name="Yan M."/>
            <person name="Ng V."/>
            <person name="Cullen D."/>
            <person name="Martin F."/>
            <person name="Rosso M.-N."/>
            <person name="Henrissat B."/>
            <person name="Hibbett D."/>
            <person name="Martinez A.T."/>
            <person name="Grigoriev I.V."/>
        </authorList>
    </citation>
    <scope>NUCLEOTIDE SEQUENCE</scope>
    <source>
        <strain evidence="2">ATCC 90797</strain>
    </source>
</reference>
<dbReference type="EMBL" id="MU154661">
    <property type="protein sequence ID" value="KAF9489759.1"/>
    <property type="molecule type" value="Genomic_DNA"/>
</dbReference>
<feature type="compositionally biased region" description="Polar residues" evidence="1">
    <location>
        <begin position="283"/>
        <end position="292"/>
    </location>
</feature>
<dbReference type="OrthoDB" id="2843772at2759"/>
<comment type="caution">
    <text evidence="2">The sequence shown here is derived from an EMBL/GenBank/DDBJ whole genome shotgun (WGS) entry which is preliminary data.</text>
</comment>
<keyword evidence="3" id="KW-1185">Reference proteome</keyword>
<name>A0A9P6DAJ4_PLEER</name>
<dbReference type="Proteomes" id="UP000807025">
    <property type="component" value="Unassembled WGS sequence"/>
</dbReference>
<evidence type="ECO:0000256" key="1">
    <source>
        <dbReference type="SAM" id="MobiDB-lite"/>
    </source>
</evidence>
<feature type="region of interest" description="Disordered" evidence="1">
    <location>
        <begin position="283"/>
        <end position="327"/>
    </location>
</feature>
<gene>
    <name evidence="2" type="ORF">BDN71DRAFT_1435174</name>
</gene>
<proteinExistence type="predicted"/>
<organism evidence="2 3">
    <name type="scientific">Pleurotus eryngii</name>
    <name type="common">Boletus of the steppes</name>
    <dbReference type="NCBI Taxonomy" id="5323"/>
    <lineage>
        <taxon>Eukaryota</taxon>
        <taxon>Fungi</taxon>
        <taxon>Dikarya</taxon>
        <taxon>Basidiomycota</taxon>
        <taxon>Agaricomycotina</taxon>
        <taxon>Agaricomycetes</taxon>
        <taxon>Agaricomycetidae</taxon>
        <taxon>Agaricales</taxon>
        <taxon>Pleurotineae</taxon>
        <taxon>Pleurotaceae</taxon>
        <taxon>Pleurotus</taxon>
    </lineage>
</organism>